<dbReference type="InterPro" id="IPR051051">
    <property type="entry name" value="E3_ubiq-ligase_TRIM/RNF"/>
</dbReference>
<feature type="domain" description="RING-type" evidence="6">
    <location>
        <begin position="11"/>
        <end position="54"/>
    </location>
</feature>
<dbReference type="SMART" id="SM00184">
    <property type="entry name" value="RING"/>
    <property type="match status" value="1"/>
</dbReference>
<keyword evidence="8" id="KW-1185">Reference proteome</keyword>
<sequence>MAEEIQDSFSCPICLDALRDPATIPCGHNYCMTCIEDYWDKKSNRDADCNCPQCYKSFSPRPELNKNTMFAEMVERLRNTGLQDSPAGHHDGPGQRKGDICTLRKPKPSKVFPESEDCCCKAHLRGTFQKPEHRSKDETSRQKRRSSKRHEHKRGHNQGSQPKQGHETSQRKSNRLREKSHGHRNSSRRRKRRLGFMVMTDTAPYEILTGVSCSGKVIRLRDGEEKAAFLNPNPLWLPIAQIYFHERRLHLRLSSSWRRLQKLNEEDFSHHSSYLIPCAEGCVQCDRCLAFANKDNCLNQGTKLNLKQLRVTELQCLCGINWKLSADAYEQDSGTRARARMTFGIG</sequence>
<dbReference type="Pfam" id="PF15227">
    <property type="entry name" value="zf-C3HC4_4"/>
    <property type="match status" value="1"/>
</dbReference>
<dbReference type="InterPro" id="IPR001841">
    <property type="entry name" value="Znf_RING"/>
</dbReference>
<evidence type="ECO:0000256" key="5">
    <source>
        <dbReference type="SAM" id="MobiDB-lite"/>
    </source>
</evidence>
<dbReference type="PROSITE" id="PS00518">
    <property type="entry name" value="ZF_RING_1"/>
    <property type="match status" value="1"/>
</dbReference>
<keyword evidence="1" id="KW-0479">Metal-binding</keyword>
<protein>
    <recommendedName>
        <fullName evidence="6">RING-type domain-containing protein</fullName>
    </recommendedName>
</protein>
<dbReference type="GO" id="GO:0008270">
    <property type="term" value="F:zinc ion binding"/>
    <property type="evidence" value="ECO:0007669"/>
    <property type="project" value="UniProtKB-KW"/>
</dbReference>
<dbReference type="Proteomes" id="UP000316079">
    <property type="component" value="Unassembled WGS sequence"/>
</dbReference>
<keyword evidence="2 4" id="KW-0863">Zinc-finger</keyword>
<feature type="compositionally biased region" description="Basic and acidic residues" evidence="5">
    <location>
        <begin position="130"/>
        <end position="141"/>
    </location>
</feature>
<feature type="compositionally biased region" description="Basic and acidic residues" evidence="5">
    <location>
        <begin position="87"/>
        <end position="99"/>
    </location>
</feature>
<dbReference type="PROSITE" id="PS50089">
    <property type="entry name" value="ZF_RING_2"/>
    <property type="match status" value="1"/>
</dbReference>
<evidence type="ECO:0000259" key="6">
    <source>
        <dbReference type="PROSITE" id="PS50089"/>
    </source>
</evidence>
<evidence type="ECO:0000313" key="8">
    <source>
        <dbReference type="Proteomes" id="UP000316079"/>
    </source>
</evidence>
<feature type="region of interest" description="Disordered" evidence="5">
    <location>
        <begin position="130"/>
        <end position="195"/>
    </location>
</feature>
<feature type="compositionally biased region" description="Basic and acidic residues" evidence="5">
    <location>
        <begin position="164"/>
        <end position="179"/>
    </location>
</feature>
<dbReference type="PANTHER" id="PTHR25465">
    <property type="entry name" value="B-BOX DOMAIN CONTAINING"/>
    <property type="match status" value="1"/>
</dbReference>
<evidence type="ECO:0000256" key="3">
    <source>
        <dbReference type="ARBA" id="ARBA00022833"/>
    </source>
</evidence>
<evidence type="ECO:0000256" key="1">
    <source>
        <dbReference type="ARBA" id="ARBA00022723"/>
    </source>
</evidence>
<accession>A0A553R084</accession>
<comment type="caution">
    <text evidence="7">The sequence shown here is derived from an EMBL/GenBank/DDBJ whole genome shotgun (WGS) entry which is preliminary data.</text>
</comment>
<dbReference type="InterPro" id="IPR013083">
    <property type="entry name" value="Znf_RING/FYVE/PHD"/>
</dbReference>
<dbReference type="Gene3D" id="3.30.40.10">
    <property type="entry name" value="Zinc/RING finger domain, C3HC4 (zinc finger)"/>
    <property type="match status" value="1"/>
</dbReference>
<feature type="region of interest" description="Disordered" evidence="5">
    <location>
        <begin position="81"/>
        <end position="114"/>
    </location>
</feature>
<keyword evidence="3" id="KW-0862">Zinc</keyword>
<organism evidence="7 8">
    <name type="scientific">Danionella cerebrum</name>
    <dbReference type="NCBI Taxonomy" id="2873325"/>
    <lineage>
        <taxon>Eukaryota</taxon>
        <taxon>Metazoa</taxon>
        <taxon>Chordata</taxon>
        <taxon>Craniata</taxon>
        <taxon>Vertebrata</taxon>
        <taxon>Euteleostomi</taxon>
        <taxon>Actinopterygii</taxon>
        <taxon>Neopterygii</taxon>
        <taxon>Teleostei</taxon>
        <taxon>Ostariophysi</taxon>
        <taxon>Cypriniformes</taxon>
        <taxon>Danionidae</taxon>
        <taxon>Danioninae</taxon>
        <taxon>Danionella</taxon>
    </lineage>
</organism>
<dbReference type="EMBL" id="SRMA01025353">
    <property type="protein sequence ID" value="TRY95625.1"/>
    <property type="molecule type" value="Genomic_DNA"/>
</dbReference>
<dbReference type="PANTHER" id="PTHR25465:SF5">
    <property type="entry name" value="E3 UBIQUITIN_ISG15 LIGASE TRIM25-RELATED"/>
    <property type="match status" value="1"/>
</dbReference>
<evidence type="ECO:0000256" key="2">
    <source>
        <dbReference type="ARBA" id="ARBA00022771"/>
    </source>
</evidence>
<dbReference type="STRING" id="623744.A0A553R084"/>
<reference evidence="7 8" key="1">
    <citation type="journal article" date="2019" name="Sci. Data">
        <title>Hybrid genome assembly and annotation of Danionella translucida.</title>
        <authorList>
            <person name="Kadobianskyi M."/>
            <person name="Schulze L."/>
            <person name="Schuelke M."/>
            <person name="Judkewitz B."/>
        </authorList>
    </citation>
    <scope>NUCLEOTIDE SEQUENCE [LARGE SCALE GENOMIC DNA]</scope>
    <source>
        <strain evidence="7 8">Bolton</strain>
    </source>
</reference>
<feature type="compositionally biased region" description="Basic residues" evidence="5">
    <location>
        <begin position="180"/>
        <end position="194"/>
    </location>
</feature>
<evidence type="ECO:0000313" key="7">
    <source>
        <dbReference type="EMBL" id="TRY95625.1"/>
    </source>
</evidence>
<name>A0A553R084_9TELE</name>
<proteinExistence type="predicted"/>
<dbReference type="AlphaFoldDB" id="A0A553R084"/>
<feature type="compositionally biased region" description="Basic residues" evidence="5">
    <location>
        <begin position="142"/>
        <end position="156"/>
    </location>
</feature>
<evidence type="ECO:0000256" key="4">
    <source>
        <dbReference type="PROSITE-ProRule" id="PRU00175"/>
    </source>
</evidence>
<dbReference type="SUPFAM" id="SSF57850">
    <property type="entry name" value="RING/U-box"/>
    <property type="match status" value="1"/>
</dbReference>
<dbReference type="OrthoDB" id="6105938at2759"/>
<dbReference type="InterPro" id="IPR017907">
    <property type="entry name" value="Znf_RING_CS"/>
</dbReference>
<gene>
    <name evidence="7" type="ORF">DNTS_017831</name>
</gene>